<keyword evidence="2" id="KW-1185">Reference proteome</keyword>
<dbReference type="RefSeq" id="WP_272652601.1">
    <property type="nucleotide sequence ID" value="NZ_JAZDDG010000009.1"/>
</dbReference>
<gene>
    <name evidence="1" type="ORF">V1I91_17700</name>
</gene>
<evidence type="ECO:0000313" key="2">
    <source>
        <dbReference type="Proteomes" id="UP001356308"/>
    </source>
</evidence>
<sequence length="128" mass="14861">MTLNDIIEEFKNEFGIISNKFVVIEEDLINLSTSGKKYVYHPGVYVFFLEGVVVKVGRHLTNSRKRALEHIKDNTKNNEFEMASLKNNVKAKVLLFNLENPEDYHWSASVEMFLEKRLSPIIESKRKG</sequence>
<reference evidence="1 2" key="1">
    <citation type="submission" date="2024-01" db="EMBL/GenBank/DDBJ databases">
        <title>Maribacter spp. originated from different algae showed divergent polysaccharides utilization ability.</title>
        <authorList>
            <person name="Wang H."/>
            <person name="Wu Y."/>
        </authorList>
    </citation>
    <scope>NUCLEOTIDE SEQUENCE [LARGE SCALE GENOMIC DNA]</scope>
    <source>
        <strain evidence="1 2">PR1</strain>
    </source>
</reference>
<evidence type="ECO:0008006" key="3">
    <source>
        <dbReference type="Google" id="ProtNLM"/>
    </source>
</evidence>
<name>A0ABU7IY44_9FLAO</name>
<dbReference type="Proteomes" id="UP001356308">
    <property type="component" value="Unassembled WGS sequence"/>
</dbReference>
<accession>A0ABU7IY44</accession>
<organism evidence="1 2">
    <name type="scientific">Maribacter cobaltidurans</name>
    <dbReference type="NCBI Taxonomy" id="1178778"/>
    <lineage>
        <taxon>Bacteria</taxon>
        <taxon>Pseudomonadati</taxon>
        <taxon>Bacteroidota</taxon>
        <taxon>Flavobacteriia</taxon>
        <taxon>Flavobacteriales</taxon>
        <taxon>Flavobacteriaceae</taxon>
        <taxon>Maribacter</taxon>
    </lineage>
</organism>
<proteinExistence type="predicted"/>
<comment type="caution">
    <text evidence="1">The sequence shown here is derived from an EMBL/GenBank/DDBJ whole genome shotgun (WGS) entry which is preliminary data.</text>
</comment>
<evidence type="ECO:0000313" key="1">
    <source>
        <dbReference type="EMBL" id="MEE1977917.1"/>
    </source>
</evidence>
<dbReference type="EMBL" id="JAZDDG010000009">
    <property type="protein sequence ID" value="MEE1977917.1"/>
    <property type="molecule type" value="Genomic_DNA"/>
</dbReference>
<protein>
    <recommendedName>
        <fullName evidence="3">GIY-YIG domain-containing protein</fullName>
    </recommendedName>
</protein>